<feature type="domain" description="C2H2-type" evidence="7">
    <location>
        <begin position="440"/>
        <end position="467"/>
    </location>
</feature>
<organism evidence="8">
    <name type="scientific">Papilio xuthus</name>
    <name type="common">Asian swallowtail butterfly</name>
    <dbReference type="NCBI Taxonomy" id="66420"/>
    <lineage>
        <taxon>Eukaryota</taxon>
        <taxon>Metazoa</taxon>
        <taxon>Ecdysozoa</taxon>
        <taxon>Arthropoda</taxon>
        <taxon>Hexapoda</taxon>
        <taxon>Insecta</taxon>
        <taxon>Pterygota</taxon>
        <taxon>Neoptera</taxon>
        <taxon>Endopterygota</taxon>
        <taxon>Lepidoptera</taxon>
        <taxon>Glossata</taxon>
        <taxon>Ditrysia</taxon>
        <taxon>Papilionoidea</taxon>
        <taxon>Papilionidae</taxon>
        <taxon>Papilioninae</taxon>
        <taxon>Papilio</taxon>
    </lineage>
</organism>
<reference evidence="8" key="1">
    <citation type="submission" date="2025-08" db="UniProtKB">
        <authorList>
            <consortium name="RefSeq"/>
        </authorList>
    </citation>
    <scope>IDENTIFICATION</scope>
</reference>
<proteinExistence type="predicted"/>
<dbReference type="Pfam" id="PF00096">
    <property type="entry name" value="zf-C2H2"/>
    <property type="match status" value="2"/>
</dbReference>
<dbReference type="AlphaFoldDB" id="A0AAJ7EAB2"/>
<feature type="region of interest" description="Disordered" evidence="6">
    <location>
        <begin position="303"/>
        <end position="342"/>
    </location>
</feature>
<feature type="compositionally biased region" description="Basic and acidic residues" evidence="6">
    <location>
        <begin position="461"/>
        <end position="477"/>
    </location>
</feature>
<dbReference type="InterPro" id="IPR036236">
    <property type="entry name" value="Znf_C2H2_sf"/>
</dbReference>
<keyword evidence="1" id="KW-0479">Metal-binding</keyword>
<feature type="domain" description="C2H2-type" evidence="7">
    <location>
        <begin position="412"/>
        <end position="439"/>
    </location>
</feature>
<dbReference type="GO" id="GO:0005634">
    <property type="term" value="C:nucleus"/>
    <property type="evidence" value="ECO:0007669"/>
    <property type="project" value="UniProtKB-ARBA"/>
</dbReference>
<dbReference type="FunFam" id="3.30.160.60:FF:000340">
    <property type="entry name" value="zinc finger protein 473 isoform X1"/>
    <property type="match status" value="1"/>
</dbReference>
<protein>
    <submittedName>
        <fullName evidence="8">Zinc finger protein 200-like isoform X1</fullName>
    </submittedName>
</protein>
<evidence type="ECO:0000256" key="1">
    <source>
        <dbReference type="ARBA" id="ARBA00022723"/>
    </source>
</evidence>
<evidence type="ECO:0000256" key="5">
    <source>
        <dbReference type="PROSITE-ProRule" id="PRU00042"/>
    </source>
</evidence>
<dbReference type="RefSeq" id="XP_013169146.1">
    <property type="nucleotide sequence ID" value="XM_013313692.1"/>
</dbReference>
<dbReference type="GeneID" id="106118929"/>
<sequence>MCDMQKMPTRDKDAPCEEDSEMNFTAFSAVGGAGTHFITTAGQLPVAKLQQNITNNGGTMQQVVGVMGGVSLPDGMQYVRTLDGGATLQTPQLITVPIALPGAKPGDPQPTVQIQVLSPNLTLQAQQQPKYQMQIPIQGYQQGGAVLTLAYSPENNEQNGIQLVGNAMPDGTIRIRPGVQVLTAVPQEINMDTKEQILQNMQRVYEAQNTEIVVESEQHALNNNTRGDNNNDFEVHIKEERIEKPNDNENSQGSEGCEGVSWRVLDNTELVKYLNSLPPQEAEALPPSLQQYIRLNMKRDCMEDGSANSEEKPVLDSDGVLRVKKKKKYKKKPPKPARPKPGQVVIAKASDGTAVYCCPECQMAYPAKEQLEMHLIGHKIERRFICGICGAGLKRKEHLERHKLGHNPERPYQCKVCNKGFKRREHLNLHAVIHSGIKTEHCAECGKGFYRKDHLRKHARSHESRRARDGQAAEEKTAMLAQAAQTAQTAQPAPHDSSMPGITIHVPTSSNAQMPIQISIPQHVVSSLQAQNAPIDAHSQLDALLADNS</sequence>
<gene>
    <name evidence="8" type="primary">LOC106118929</name>
</gene>
<feature type="domain" description="C2H2-type" evidence="7">
    <location>
        <begin position="356"/>
        <end position="383"/>
    </location>
</feature>
<dbReference type="PROSITE" id="PS50157">
    <property type="entry name" value="ZINC_FINGER_C2H2_2"/>
    <property type="match status" value="4"/>
</dbReference>
<evidence type="ECO:0000313" key="8">
    <source>
        <dbReference type="RefSeq" id="XP_013169146.1"/>
    </source>
</evidence>
<name>A0AAJ7EAB2_PAPXU</name>
<feature type="domain" description="C2H2-type" evidence="7">
    <location>
        <begin position="384"/>
        <end position="411"/>
    </location>
</feature>
<dbReference type="PANTHER" id="PTHR23235:SF120">
    <property type="entry name" value="KRUPPEL-LIKE FACTOR 15"/>
    <property type="match status" value="1"/>
</dbReference>
<feature type="region of interest" description="Disordered" evidence="6">
    <location>
        <begin position="455"/>
        <end position="507"/>
    </location>
</feature>
<keyword evidence="4" id="KW-0862">Zinc</keyword>
<dbReference type="SMART" id="SM00355">
    <property type="entry name" value="ZnF_C2H2"/>
    <property type="match status" value="4"/>
</dbReference>
<feature type="compositionally biased region" description="Basic residues" evidence="6">
    <location>
        <begin position="322"/>
        <end position="338"/>
    </location>
</feature>
<dbReference type="GO" id="GO:0000981">
    <property type="term" value="F:DNA-binding transcription factor activity, RNA polymerase II-specific"/>
    <property type="evidence" value="ECO:0007669"/>
    <property type="project" value="TreeGrafter"/>
</dbReference>
<evidence type="ECO:0000256" key="2">
    <source>
        <dbReference type="ARBA" id="ARBA00022737"/>
    </source>
</evidence>
<feature type="compositionally biased region" description="Low complexity" evidence="6">
    <location>
        <begin position="481"/>
        <end position="494"/>
    </location>
</feature>
<dbReference type="SUPFAM" id="SSF57667">
    <property type="entry name" value="beta-beta-alpha zinc fingers"/>
    <property type="match status" value="2"/>
</dbReference>
<evidence type="ECO:0000259" key="7">
    <source>
        <dbReference type="PROSITE" id="PS50157"/>
    </source>
</evidence>
<dbReference type="GO" id="GO:0008270">
    <property type="term" value="F:zinc ion binding"/>
    <property type="evidence" value="ECO:0007669"/>
    <property type="project" value="UniProtKB-KW"/>
</dbReference>
<dbReference type="InterPro" id="IPR013087">
    <property type="entry name" value="Znf_C2H2_type"/>
</dbReference>
<dbReference type="KEGG" id="pxu:106118929"/>
<keyword evidence="2" id="KW-0677">Repeat</keyword>
<feature type="compositionally biased region" description="Basic and acidic residues" evidence="6">
    <location>
        <begin position="309"/>
        <end position="321"/>
    </location>
</feature>
<evidence type="ECO:0000256" key="4">
    <source>
        <dbReference type="ARBA" id="ARBA00022833"/>
    </source>
</evidence>
<dbReference type="PROSITE" id="PS00028">
    <property type="entry name" value="ZINC_FINGER_C2H2_1"/>
    <property type="match status" value="4"/>
</dbReference>
<evidence type="ECO:0000256" key="6">
    <source>
        <dbReference type="SAM" id="MobiDB-lite"/>
    </source>
</evidence>
<dbReference type="Proteomes" id="UP000694872">
    <property type="component" value="Unplaced"/>
</dbReference>
<evidence type="ECO:0000256" key="3">
    <source>
        <dbReference type="ARBA" id="ARBA00022771"/>
    </source>
</evidence>
<dbReference type="PANTHER" id="PTHR23235">
    <property type="entry name" value="KRUEPPEL-LIKE TRANSCRIPTION FACTOR"/>
    <property type="match status" value="1"/>
</dbReference>
<accession>A0AAJ7EAB2</accession>
<dbReference type="Gene3D" id="3.30.160.60">
    <property type="entry name" value="Classic Zinc Finger"/>
    <property type="match status" value="3"/>
</dbReference>
<keyword evidence="3 5" id="KW-0863">Zinc-finger</keyword>
<dbReference type="GO" id="GO:0000978">
    <property type="term" value="F:RNA polymerase II cis-regulatory region sequence-specific DNA binding"/>
    <property type="evidence" value="ECO:0007669"/>
    <property type="project" value="TreeGrafter"/>
</dbReference>